<reference evidence="2 3" key="1">
    <citation type="submission" date="2019-03" db="EMBL/GenBank/DDBJ databases">
        <title>Genomic Encyclopedia of Type Strains, Phase III (KMG-III): the genomes of soil and plant-associated and newly described type strains.</title>
        <authorList>
            <person name="Whitman W."/>
        </authorList>
    </citation>
    <scope>NUCLEOTIDE SEQUENCE [LARGE SCALE GENOMIC DNA]</scope>
    <source>
        <strain evidence="2 3">VKM Ac-2575</strain>
    </source>
</reference>
<evidence type="ECO:0000256" key="1">
    <source>
        <dbReference type="SAM" id="Phobius"/>
    </source>
</evidence>
<comment type="caution">
    <text evidence="2">The sequence shown here is derived from an EMBL/GenBank/DDBJ whole genome shotgun (WGS) entry which is preliminary data.</text>
</comment>
<feature type="transmembrane region" description="Helical" evidence="1">
    <location>
        <begin position="126"/>
        <end position="147"/>
    </location>
</feature>
<dbReference type="Proteomes" id="UP000295151">
    <property type="component" value="Unassembled WGS sequence"/>
</dbReference>
<accession>A0A4R7TD42</accession>
<dbReference type="AlphaFoldDB" id="A0A4R7TD42"/>
<sequence>MDLRRRRTTGWLLVGGALAAVFGLVGAGVAKSANQLSYDVVVTEQSTAGHLPACRPTMVIVDRKTGAELACAGTPVEGFTVAERQEILGHAAKLAADGDIDGTDGFELTQLATDIGHRHGDDANSVLPALFLGIAVVGGVTFIVGTVRKISQLRASRNHWRDWRQRLGR</sequence>
<keyword evidence="1" id="KW-0812">Transmembrane</keyword>
<protein>
    <submittedName>
        <fullName evidence="2">Uncharacterized protein</fullName>
    </submittedName>
</protein>
<dbReference type="OrthoDB" id="9827864at2"/>
<keyword evidence="3" id="KW-1185">Reference proteome</keyword>
<dbReference type="EMBL" id="SOCE01000001">
    <property type="protein sequence ID" value="TDU90051.1"/>
    <property type="molecule type" value="Genomic_DNA"/>
</dbReference>
<name>A0A4R7TD42_9ACTN</name>
<keyword evidence="1" id="KW-0472">Membrane</keyword>
<evidence type="ECO:0000313" key="3">
    <source>
        <dbReference type="Proteomes" id="UP000295151"/>
    </source>
</evidence>
<gene>
    <name evidence="2" type="ORF">EV138_3634</name>
</gene>
<dbReference type="RefSeq" id="WP_133980022.1">
    <property type="nucleotide sequence ID" value="NZ_SOCE01000001.1"/>
</dbReference>
<keyword evidence="1" id="KW-1133">Transmembrane helix</keyword>
<organism evidence="2 3">
    <name type="scientific">Kribbella voronezhensis</name>
    <dbReference type="NCBI Taxonomy" id="2512212"/>
    <lineage>
        <taxon>Bacteria</taxon>
        <taxon>Bacillati</taxon>
        <taxon>Actinomycetota</taxon>
        <taxon>Actinomycetes</taxon>
        <taxon>Propionibacteriales</taxon>
        <taxon>Kribbellaceae</taxon>
        <taxon>Kribbella</taxon>
    </lineage>
</organism>
<evidence type="ECO:0000313" key="2">
    <source>
        <dbReference type="EMBL" id="TDU90051.1"/>
    </source>
</evidence>
<proteinExistence type="predicted"/>